<dbReference type="SMART" id="SM00530">
    <property type="entry name" value="HTH_XRE"/>
    <property type="match status" value="1"/>
</dbReference>
<dbReference type="SUPFAM" id="SSF47413">
    <property type="entry name" value="lambda repressor-like DNA-binding domains"/>
    <property type="match status" value="1"/>
</dbReference>
<gene>
    <name evidence="3" type="ORF">OMM_10049</name>
</gene>
<dbReference type="PROSITE" id="PS50943">
    <property type="entry name" value="HTH_CROC1"/>
    <property type="match status" value="1"/>
</dbReference>
<dbReference type="AlphaFoldDB" id="A0A1V1P298"/>
<accession>A0A1V1P298</accession>
<dbReference type="InterPro" id="IPR010982">
    <property type="entry name" value="Lambda_DNA-bd_dom_sf"/>
</dbReference>
<evidence type="ECO:0000259" key="2">
    <source>
        <dbReference type="PROSITE" id="PS50943"/>
    </source>
</evidence>
<evidence type="ECO:0000256" key="1">
    <source>
        <dbReference type="ARBA" id="ARBA00023125"/>
    </source>
</evidence>
<organism evidence="3 4">
    <name type="scientific">Candidatus Magnetoglobus multicellularis str. Araruama</name>
    <dbReference type="NCBI Taxonomy" id="890399"/>
    <lineage>
        <taxon>Bacteria</taxon>
        <taxon>Pseudomonadati</taxon>
        <taxon>Thermodesulfobacteriota</taxon>
        <taxon>Desulfobacteria</taxon>
        <taxon>Desulfobacterales</taxon>
        <taxon>Desulfobacteraceae</taxon>
        <taxon>Candidatus Magnetoglobus</taxon>
    </lineage>
</organism>
<dbReference type="InterPro" id="IPR001387">
    <property type="entry name" value="Cro/C1-type_HTH"/>
</dbReference>
<dbReference type="EMBL" id="ATBP01000795">
    <property type="protein sequence ID" value="ETR68921.1"/>
    <property type="molecule type" value="Genomic_DNA"/>
</dbReference>
<evidence type="ECO:0000313" key="3">
    <source>
        <dbReference type="EMBL" id="ETR68921.1"/>
    </source>
</evidence>
<dbReference type="GO" id="GO:0003677">
    <property type="term" value="F:DNA binding"/>
    <property type="evidence" value="ECO:0007669"/>
    <property type="project" value="UniProtKB-KW"/>
</dbReference>
<dbReference type="CDD" id="cd00093">
    <property type="entry name" value="HTH_XRE"/>
    <property type="match status" value="1"/>
</dbReference>
<keyword evidence="1" id="KW-0238">DNA-binding</keyword>
<dbReference type="Gene3D" id="1.10.260.40">
    <property type="entry name" value="lambda repressor-like DNA-binding domains"/>
    <property type="match status" value="1"/>
</dbReference>
<evidence type="ECO:0000313" key="4">
    <source>
        <dbReference type="Proteomes" id="UP000189670"/>
    </source>
</evidence>
<protein>
    <submittedName>
        <fullName evidence="3">XRE family transcriptional regulator</fullName>
    </submittedName>
</protein>
<proteinExistence type="predicted"/>
<name>A0A1V1P298_9BACT</name>
<reference evidence="4" key="1">
    <citation type="submission" date="2012-11" db="EMBL/GenBank/DDBJ databases">
        <authorList>
            <person name="Lucero-Rivera Y.E."/>
            <person name="Tovar-Ramirez D."/>
        </authorList>
    </citation>
    <scope>NUCLEOTIDE SEQUENCE [LARGE SCALE GENOMIC DNA]</scope>
    <source>
        <strain evidence="4">Araruama</strain>
    </source>
</reference>
<sequence length="123" mass="14480">MIKKRIKQLRKSLNLTQSDLAKLLSIPSTAISKYETGQINPSYEILTKFGNIFNVNLNWLLVGKGEIFIHQQSFSKKYLNILEIIKTLDINFQEDIFKYIEERKKLSFYAQKTYSPNDEYHAK</sequence>
<dbReference type="PANTHER" id="PTHR46558:SF11">
    <property type="entry name" value="HTH-TYPE TRANSCRIPTIONAL REGULATOR XRE"/>
    <property type="match status" value="1"/>
</dbReference>
<comment type="caution">
    <text evidence="3">The sequence shown here is derived from an EMBL/GenBank/DDBJ whole genome shotgun (WGS) entry which is preliminary data.</text>
</comment>
<dbReference type="Proteomes" id="UP000189670">
    <property type="component" value="Unassembled WGS sequence"/>
</dbReference>
<dbReference type="Pfam" id="PF01381">
    <property type="entry name" value="HTH_3"/>
    <property type="match status" value="1"/>
</dbReference>
<dbReference type="PANTHER" id="PTHR46558">
    <property type="entry name" value="TRACRIPTIONAL REGULATORY PROTEIN-RELATED-RELATED"/>
    <property type="match status" value="1"/>
</dbReference>
<feature type="domain" description="HTH cro/C1-type" evidence="2">
    <location>
        <begin position="6"/>
        <end position="60"/>
    </location>
</feature>